<evidence type="ECO:0000256" key="4">
    <source>
        <dbReference type="ARBA" id="ARBA00023163"/>
    </source>
</evidence>
<dbReference type="GO" id="GO:0000976">
    <property type="term" value="F:transcription cis-regulatory region binding"/>
    <property type="evidence" value="ECO:0007669"/>
    <property type="project" value="TreeGrafter"/>
</dbReference>
<gene>
    <name evidence="6" type="ORF">IAB06_06395</name>
</gene>
<dbReference type="PANTHER" id="PTHR30126">
    <property type="entry name" value="HTH-TYPE TRANSCRIPTIONAL REGULATOR"/>
    <property type="match status" value="1"/>
</dbReference>
<accession>A0A9D1MQA1</accession>
<keyword evidence="3" id="KW-0238">DNA-binding</keyword>
<keyword evidence="4" id="KW-0804">Transcription</keyword>
<protein>
    <recommendedName>
        <fullName evidence="5">LysR substrate-binding domain-containing protein</fullName>
    </recommendedName>
</protein>
<dbReference type="SUPFAM" id="SSF53850">
    <property type="entry name" value="Periplasmic binding protein-like II"/>
    <property type="match status" value="1"/>
</dbReference>
<dbReference type="GO" id="GO:0006355">
    <property type="term" value="P:regulation of DNA-templated transcription"/>
    <property type="evidence" value="ECO:0007669"/>
    <property type="project" value="TreeGrafter"/>
</dbReference>
<dbReference type="InterPro" id="IPR005119">
    <property type="entry name" value="LysR_subst-bd"/>
</dbReference>
<evidence type="ECO:0000256" key="2">
    <source>
        <dbReference type="ARBA" id="ARBA00023015"/>
    </source>
</evidence>
<reference evidence="6" key="2">
    <citation type="journal article" date="2021" name="PeerJ">
        <title>Extensive microbial diversity within the chicken gut microbiome revealed by metagenomics and culture.</title>
        <authorList>
            <person name="Gilroy R."/>
            <person name="Ravi A."/>
            <person name="Getino M."/>
            <person name="Pursley I."/>
            <person name="Horton D.L."/>
            <person name="Alikhan N.F."/>
            <person name="Baker D."/>
            <person name="Gharbi K."/>
            <person name="Hall N."/>
            <person name="Watson M."/>
            <person name="Adriaenssens E.M."/>
            <person name="Foster-Nyarko E."/>
            <person name="Jarju S."/>
            <person name="Secka A."/>
            <person name="Antonio M."/>
            <person name="Oren A."/>
            <person name="Chaudhuri R.R."/>
            <person name="La Ragione R."/>
            <person name="Hildebrand F."/>
            <person name="Pallen M.J."/>
        </authorList>
    </citation>
    <scope>NUCLEOTIDE SEQUENCE</scope>
    <source>
        <strain evidence="6">CHK160-1198</strain>
    </source>
</reference>
<evidence type="ECO:0000256" key="1">
    <source>
        <dbReference type="ARBA" id="ARBA00009437"/>
    </source>
</evidence>
<dbReference type="Gene3D" id="3.40.190.290">
    <property type="match status" value="1"/>
</dbReference>
<evidence type="ECO:0000313" key="6">
    <source>
        <dbReference type="EMBL" id="HIU64645.1"/>
    </source>
</evidence>
<dbReference type="Proteomes" id="UP000824099">
    <property type="component" value="Unassembled WGS sequence"/>
</dbReference>
<dbReference type="AlphaFoldDB" id="A0A9D1MQA1"/>
<comment type="caution">
    <text evidence="6">The sequence shown here is derived from an EMBL/GenBank/DDBJ whole genome shotgun (WGS) entry which is preliminary data.</text>
</comment>
<dbReference type="EMBL" id="DVNI01000103">
    <property type="protein sequence ID" value="HIU64645.1"/>
    <property type="molecule type" value="Genomic_DNA"/>
</dbReference>
<comment type="similarity">
    <text evidence="1">Belongs to the LysR transcriptional regulatory family.</text>
</comment>
<name>A0A9D1MQA1_9FIRM</name>
<sequence length="89" mass="9683">MASREFSWQLGWECSGFSAIIKAAKLGLGIAVLSESLISEEVQNGELNKLVFAGSSLRRSYSLVSHKNKFITPSLEAFMDVCKAVLAKS</sequence>
<dbReference type="Pfam" id="PF03466">
    <property type="entry name" value="LysR_substrate"/>
    <property type="match status" value="1"/>
</dbReference>
<dbReference type="PANTHER" id="PTHR30126:SF94">
    <property type="entry name" value="LYSR FAMILY TRANSCRIPTIONAL REGULATOR"/>
    <property type="match status" value="1"/>
</dbReference>
<proteinExistence type="inferred from homology"/>
<organism evidence="6 7">
    <name type="scientific">Candidatus Avacidaminococcus intestinavium</name>
    <dbReference type="NCBI Taxonomy" id="2840684"/>
    <lineage>
        <taxon>Bacteria</taxon>
        <taxon>Bacillati</taxon>
        <taxon>Bacillota</taxon>
        <taxon>Negativicutes</taxon>
        <taxon>Acidaminococcales</taxon>
        <taxon>Acidaminococcaceae</taxon>
        <taxon>Acidaminococcaceae incertae sedis</taxon>
        <taxon>Candidatus Avacidaminococcus</taxon>
    </lineage>
</organism>
<feature type="domain" description="LysR substrate-binding" evidence="5">
    <location>
        <begin position="2"/>
        <end position="86"/>
    </location>
</feature>
<keyword evidence="2" id="KW-0805">Transcription regulation</keyword>
<evidence type="ECO:0000256" key="3">
    <source>
        <dbReference type="ARBA" id="ARBA00023125"/>
    </source>
</evidence>
<evidence type="ECO:0000313" key="7">
    <source>
        <dbReference type="Proteomes" id="UP000824099"/>
    </source>
</evidence>
<reference evidence="6" key="1">
    <citation type="submission" date="2020-10" db="EMBL/GenBank/DDBJ databases">
        <authorList>
            <person name="Gilroy R."/>
        </authorList>
    </citation>
    <scope>NUCLEOTIDE SEQUENCE</scope>
    <source>
        <strain evidence="6">CHK160-1198</strain>
    </source>
</reference>
<evidence type="ECO:0000259" key="5">
    <source>
        <dbReference type="Pfam" id="PF03466"/>
    </source>
</evidence>